<feature type="transmembrane region" description="Helical" evidence="1">
    <location>
        <begin position="15"/>
        <end position="36"/>
    </location>
</feature>
<feature type="transmembrane region" description="Helical" evidence="1">
    <location>
        <begin position="163"/>
        <end position="182"/>
    </location>
</feature>
<evidence type="ECO:0000256" key="1">
    <source>
        <dbReference type="SAM" id="Phobius"/>
    </source>
</evidence>
<feature type="transmembrane region" description="Helical" evidence="1">
    <location>
        <begin position="132"/>
        <end position="151"/>
    </location>
</feature>
<dbReference type="InterPro" id="IPR011737">
    <property type="entry name" value="CHP02206_TP0381"/>
</dbReference>
<proteinExistence type="predicted"/>
<organism evidence="2 3">
    <name type="scientific">Cytobacillus kochii</name>
    <dbReference type="NCBI Taxonomy" id="859143"/>
    <lineage>
        <taxon>Bacteria</taxon>
        <taxon>Bacillati</taxon>
        <taxon>Bacillota</taxon>
        <taxon>Bacilli</taxon>
        <taxon>Bacillales</taxon>
        <taxon>Bacillaceae</taxon>
        <taxon>Cytobacillus</taxon>
    </lineage>
</organism>
<dbReference type="OrthoDB" id="9813172at2"/>
<keyword evidence="1" id="KW-1133">Transmembrane helix</keyword>
<dbReference type="EMBL" id="CP022983">
    <property type="protein sequence ID" value="ASV69854.1"/>
    <property type="molecule type" value="Genomic_DNA"/>
</dbReference>
<feature type="transmembrane region" description="Helical" evidence="1">
    <location>
        <begin position="107"/>
        <end position="126"/>
    </location>
</feature>
<dbReference type="NCBIfam" id="TIGR02206">
    <property type="entry name" value="intg_mem_TP0381"/>
    <property type="match status" value="1"/>
</dbReference>
<dbReference type="RefSeq" id="WP_095373418.1">
    <property type="nucleotide sequence ID" value="NZ_CP022983.1"/>
</dbReference>
<name>A0A248TNP7_9BACI</name>
<gene>
    <name evidence="2" type="ORF">CKF48_22600</name>
</gene>
<feature type="transmembrane region" description="Helical" evidence="1">
    <location>
        <begin position="75"/>
        <end position="95"/>
    </location>
</feature>
<dbReference type="KEGG" id="bko:CKF48_22600"/>
<keyword evidence="1" id="KW-0472">Membrane</keyword>
<evidence type="ECO:0000313" key="3">
    <source>
        <dbReference type="Proteomes" id="UP000215137"/>
    </source>
</evidence>
<reference evidence="2 3" key="1">
    <citation type="submission" date="2017-08" db="EMBL/GenBank/DDBJ databases">
        <title>Complete Genome Sequence of Bacillus kochii Oregon-R-modENCODE STRAIN BDGP4, isolated from Drosophila melanogaster gut.</title>
        <authorList>
            <person name="Wan K.H."/>
            <person name="Yu C."/>
            <person name="Park S."/>
            <person name="Hammonds A.S."/>
            <person name="Booth B.W."/>
            <person name="Celniker S.E."/>
        </authorList>
    </citation>
    <scope>NUCLEOTIDE SEQUENCE [LARGE SCALE GENOMIC DNA]</scope>
    <source>
        <strain evidence="2 3">BDGP4</strain>
    </source>
</reference>
<dbReference type="Pfam" id="PF14808">
    <property type="entry name" value="TMEM164"/>
    <property type="match status" value="1"/>
</dbReference>
<protein>
    <submittedName>
        <fullName evidence="2">TIGR02206 family membrane protein</fullName>
    </submittedName>
</protein>
<dbReference type="Proteomes" id="UP000215137">
    <property type="component" value="Chromosome"/>
</dbReference>
<dbReference type="AlphaFoldDB" id="A0A248TNP7"/>
<feature type="transmembrane region" description="Helical" evidence="1">
    <location>
        <begin position="48"/>
        <end position="69"/>
    </location>
</feature>
<keyword evidence="3" id="KW-1185">Reference proteome</keyword>
<feature type="transmembrane region" description="Helical" evidence="1">
    <location>
        <begin position="206"/>
        <end position="228"/>
    </location>
</feature>
<evidence type="ECO:0000313" key="2">
    <source>
        <dbReference type="EMBL" id="ASV69854.1"/>
    </source>
</evidence>
<keyword evidence="1" id="KW-0812">Transmembrane</keyword>
<sequence length="243" mass="28392">MQLFEQNHSNYSFEIFSTSHLVMVVLFLIGSFFLYFQRKRLAGHKTMLRVIFLLLLLFLEGSYHYWLWIGGKWDVSFALPLHLCSISVLLCLLLLILQKRLLFQLTYYIGIAGATMAILTPELFFGYPHFRYFQFFFIHMIIVWTALLYIFSFKYSPSSKGGVAAFISLNIFAIIAAVINYVTDGNYMFLSRKPATSSVLDFFGPYPYYIFVLEAVAVLLFVLMYLPFKDRRKDPLEKRKTIS</sequence>
<accession>A0A248TNP7</accession>